<sequence>MVKEEKLMEQGKRLEQLIIKEGLSQADFSLKTGIKTSTLNHVIKGRNDISAMVMSQILNAFPSFNEEWIRTGVGEMTIAISFEQANSPSPNSTPYGLGLPLFDIQKQPQANEIKVENPLPKETKIKERKITKIIVYYDDNTFETFLQDH</sequence>
<evidence type="ECO:0000313" key="1">
    <source>
        <dbReference type="EMBL" id="TFH97261.1"/>
    </source>
</evidence>
<organism evidence="1 2">
    <name type="scientific">Porphyromonas levii</name>
    <dbReference type="NCBI Taxonomy" id="28114"/>
    <lineage>
        <taxon>Bacteria</taxon>
        <taxon>Pseudomonadati</taxon>
        <taxon>Bacteroidota</taxon>
        <taxon>Bacteroidia</taxon>
        <taxon>Bacteroidales</taxon>
        <taxon>Porphyromonadaceae</taxon>
        <taxon>Porphyromonas</taxon>
    </lineage>
</organism>
<accession>A0A4Y8WRN2</accession>
<dbReference type="EMBL" id="SPNC01000005">
    <property type="protein sequence ID" value="TFH97261.1"/>
    <property type="molecule type" value="Genomic_DNA"/>
</dbReference>
<dbReference type="InterPro" id="IPR001387">
    <property type="entry name" value="Cro/C1-type_HTH"/>
</dbReference>
<dbReference type="InterPro" id="IPR010982">
    <property type="entry name" value="Lambda_DNA-bd_dom_sf"/>
</dbReference>
<proteinExistence type="predicted"/>
<dbReference type="PROSITE" id="PS50943">
    <property type="entry name" value="HTH_CROC1"/>
    <property type="match status" value="1"/>
</dbReference>
<evidence type="ECO:0000313" key="2">
    <source>
        <dbReference type="Proteomes" id="UP000297225"/>
    </source>
</evidence>
<dbReference type="Pfam" id="PF01381">
    <property type="entry name" value="HTH_3"/>
    <property type="match status" value="1"/>
</dbReference>
<dbReference type="GO" id="GO:0003677">
    <property type="term" value="F:DNA binding"/>
    <property type="evidence" value="ECO:0007669"/>
    <property type="project" value="InterPro"/>
</dbReference>
<dbReference type="Proteomes" id="UP000297225">
    <property type="component" value="Unassembled WGS sequence"/>
</dbReference>
<dbReference type="Gene3D" id="1.10.260.40">
    <property type="entry name" value="lambda repressor-like DNA-binding domains"/>
    <property type="match status" value="1"/>
</dbReference>
<dbReference type="OrthoDB" id="1034290at2"/>
<dbReference type="RefSeq" id="WP_134850093.1">
    <property type="nucleotide sequence ID" value="NZ_CP197400.1"/>
</dbReference>
<dbReference type="AlphaFoldDB" id="A0A4Y8WRN2"/>
<protein>
    <submittedName>
        <fullName evidence="1">Helix-turn-helix domain-containing protein</fullName>
    </submittedName>
</protein>
<reference evidence="1 2" key="1">
    <citation type="submission" date="2019-03" db="EMBL/GenBank/DDBJ databases">
        <title>Porphyromonas levii Isolated from the Uterus of Dairy Cows.</title>
        <authorList>
            <person name="Francis A.M."/>
        </authorList>
    </citation>
    <scope>NUCLEOTIDE SEQUENCE [LARGE SCALE GENOMIC DNA]</scope>
    <source>
        <strain evidence="1 2">AF5678</strain>
    </source>
</reference>
<name>A0A4Y8WRN2_9PORP</name>
<comment type="caution">
    <text evidence="1">The sequence shown here is derived from an EMBL/GenBank/DDBJ whole genome shotgun (WGS) entry which is preliminary data.</text>
</comment>
<dbReference type="CDD" id="cd00093">
    <property type="entry name" value="HTH_XRE"/>
    <property type="match status" value="1"/>
</dbReference>
<gene>
    <name evidence="1" type="ORF">E4P47_00810</name>
</gene>
<keyword evidence="2" id="KW-1185">Reference proteome</keyword>
<dbReference type="STRING" id="1122973.GCA_000379925_00301"/>
<dbReference type="SUPFAM" id="SSF47413">
    <property type="entry name" value="lambda repressor-like DNA-binding domains"/>
    <property type="match status" value="1"/>
</dbReference>
<dbReference type="SMART" id="SM00530">
    <property type="entry name" value="HTH_XRE"/>
    <property type="match status" value="1"/>
</dbReference>